<name>A0A0C2STP1_AMAMK</name>
<dbReference type="InterPro" id="IPR036322">
    <property type="entry name" value="WD40_repeat_dom_sf"/>
</dbReference>
<evidence type="ECO:0000313" key="4">
    <source>
        <dbReference type="EMBL" id="KIL66745.1"/>
    </source>
</evidence>
<dbReference type="EMBL" id="KN818234">
    <property type="protein sequence ID" value="KIL66745.1"/>
    <property type="molecule type" value="Genomic_DNA"/>
</dbReference>
<organism evidence="4 5">
    <name type="scientific">Amanita muscaria (strain Koide BX008)</name>
    <dbReference type="NCBI Taxonomy" id="946122"/>
    <lineage>
        <taxon>Eukaryota</taxon>
        <taxon>Fungi</taxon>
        <taxon>Dikarya</taxon>
        <taxon>Basidiomycota</taxon>
        <taxon>Agaricomycotina</taxon>
        <taxon>Agaricomycetes</taxon>
        <taxon>Agaricomycetidae</taxon>
        <taxon>Agaricales</taxon>
        <taxon>Pluteineae</taxon>
        <taxon>Amanitaceae</taxon>
        <taxon>Amanita</taxon>
    </lineage>
</organism>
<feature type="non-terminal residue" evidence="4">
    <location>
        <position position="276"/>
    </location>
</feature>
<proteinExistence type="predicted"/>
<dbReference type="InterPro" id="IPR050505">
    <property type="entry name" value="WDR55/POC1"/>
</dbReference>
<dbReference type="Proteomes" id="UP000054549">
    <property type="component" value="Unassembled WGS sequence"/>
</dbReference>
<dbReference type="Pfam" id="PF00400">
    <property type="entry name" value="WD40"/>
    <property type="match status" value="3"/>
</dbReference>
<dbReference type="OrthoDB" id="3203311at2759"/>
<gene>
    <name evidence="4" type="ORF">M378DRAFT_52041</name>
</gene>
<evidence type="ECO:0000256" key="3">
    <source>
        <dbReference type="PROSITE-ProRule" id="PRU00221"/>
    </source>
</evidence>
<dbReference type="AlphaFoldDB" id="A0A0C2STP1"/>
<dbReference type="PANTHER" id="PTHR44019:SF8">
    <property type="entry name" value="POC1 CENTRIOLAR PROTEIN HOMOLOG"/>
    <property type="match status" value="1"/>
</dbReference>
<accession>A0A0C2STP1</accession>
<dbReference type="PROSITE" id="PS50294">
    <property type="entry name" value="WD_REPEATS_REGION"/>
    <property type="match status" value="1"/>
</dbReference>
<dbReference type="Gene3D" id="2.130.10.10">
    <property type="entry name" value="YVTN repeat-like/Quinoprotein amine dehydrogenase"/>
    <property type="match status" value="2"/>
</dbReference>
<keyword evidence="1 3" id="KW-0853">WD repeat</keyword>
<reference evidence="4 5" key="1">
    <citation type="submission" date="2014-04" db="EMBL/GenBank/DDBJ databases">
        <title>Evolutionary Origins and Diversification of the Mycorrhizal Mutualists.</title>
        <authorList>
            <consortium name="DOE Joint Genome Institute"/>
            <consortium name="Mycorrhizal Genomics Consortium"/>
            <person name="Kohler A."/>
            <person name="Kuo A."/>
            <person name="Nagy L.G."/>
            <person name="Floudas D."/>
            <person name="Copeland A."/>
            <person name="Barry K.W."/>
            <person name="Cichocki N."/>
            <person name="Veneault-Fourrey C."/>
            <person name="LaButti K."/>
            <person name="Lindquist E.A."/>
            <person name="Lipzen A."/>
            <person name="Lundell T."/>
            <person name="Morin E."/>
            <person name="Murat C."/>
            <person name="Riley R."/>
            <person name="Ohm R."/>
            <person name="Sun H."/>
            <person name="Tunlid A."/>
            <person name="Henrissat B."/>
            <person name="Grigoriev I.V."/>
            <person name="Hibbett D.S."/>
            <person name="Martin F."/>
        </authorList>
    </citation>
    <scope>NUCLEOTIDE SEQUENCE [LARGE SCALE GENOMIC DNA]</scope>
    <source>
        <strain evidence="4 5">Koide BX008</strain>
    </source>
</reference>
<feature type="non-terminal residue" evidence="4">
    <location>
        <position position="1"/>
    </location>
</feature>
<dbReference type="SUPFAM" id="SSF50978">
    <property type="entry name" value="WD40 repeat-like"/>
    <property type="match status" value="1"/>
</dbReference>
<dbReference type="SMART" id="SM00320">
    <property type="entry name" value="WD40"/>
    <property type="match status" value="5"/>
</dbReference>
<evidence type="ECO:0000256" key="1">
    <source>
        <dbReference type="ARBA" id="ARBA00022574"/>
    </source>
</evidence>
<evidence type="ECO:0000256" key="2">
    <source>
        <dbReference type="ARBA" id="ARBA00022737"/>
    </source>
</evidence>
<feature type="repeat" description="WD" evidence="3">
    <location>
        <begin position="245"/>
        <end position="276"/>
    </location>
</feature>
<keyword evidence="5" id="KW-1185">Reference proteome</keyword>
<dbReference type="STRING" id="946122.A0A0C2STP1"/>
<dbReference type="InterPro" id="IPR001680">
    <property type="entry name" value="WD40_rpt"/>
</dbReference>
<protein>
    <submittedName>
        <fullName evidence="4">Uncharacterized protein</fullName>
    </submittedName>
</protein>
<evidence type="ECO:0000313" key="5">
    <source>
        <dbReference type="Proteomes" id="UP000054549"/>
    </source>
</evidence>
<dbReference type="InterPro" id="IPR015943">
    <property type="entry name" value="WD40/YVTN_repeat-like_dom_sf"/>
</dbReference>
<dbReference type="PROSITE" id="PS50082">
    <property type="entry name" value="WD_REPEATS_2"/>
    <property type="match status" value="1"/>
</dbReference>
<dbReference type="PANTHER" id="PTHR44019">
    <property type="entry name" value="WD REPEAT-CONTAINING PROTEIN 55"/>
    <property type="match status" value="1"/>
</dbReference>
<sequence>IRKLALSSGTGRVAAGLTGRTVCLWDSGKGELLASLDGFVGRGDLRFSHSGSRLAYETVCGCIDLRDGITGAFVARLQYQQELHGGFVFSRDGFHITSLTTEKTLTLWNTDDGKLIGAARDAGYGLAVSANGCLLATMISENVKLWDGNSGNPLPLVENLRIVPGIRTLAFSPDCTRLAAGDHNGVVHVWHGQMVEAPIPPLKEGFGHFTVLTFTQDCSRLACGVSDGTVELWEPSHTKGPIAAHRAHIDSVTTLKFSPSGRYLASGSSHSRIKLW</sequence>
<dbReference type="HOGENOM" id="CLU_1010267_0_0_1"/>
<keyword evidence="2" id="KW-0677">Repeat</keyword>
<dbReference type="InParanoid" id="A0A0C2STP1"/>